<evidence type="ECO:0000313" key="1">
    <source>
        <dbReference type="EMBL" id="CAK80264.1"/>
    </source>
</evidence>
<organism evidence="1 2">
    <name type="scientific">Paramecium tetraurelia</name>
    <dbReference type="NCBI Taxonomy" id="5888"/>
    <lineage>
        <taxon>Eukaryota</taxon>
        <taxon>Sar</taxon>
        <taxon>Alveolata</taxon>
        <taxon>Ciliophora</taxon>
        <taxon>Intramacronucleata</taxon>
        <taxon>Oligohymenophorea</taxon>
        <taxon>Peniculida</taxon>
        <taxon>Parameciidae</taxon>
        <taxon>Paramecium</taxon>
    </lineage>
</organism>
<protein>
    <submittedName>
        <fullName evidence="1">Uncharacterized protein</fullName>
    </submittedName>
</protein>
<dbReference type="HOGENOM" id="CLU_1317669_0_0_1"/>
<dbReference type="AlphaFoldDB" id="A0DB47"/>
<dbReference type="OrthoDB" id="304467at2759"/>
<name>A0DB47_PARTE</name>
<dbReference type="EMBL" id="CT868363">
    <property type="protein sequence ID" value="CAK80264.1"/>
    <property type="molecule type" value="Genomic_DNA"/>
</dbReference>
<reference evidence="1 2" key="1">
    <citation type="journal article" date="2006" name="Nature">
        <title>Global trends of whole-genome duplications revealed by the ciliate Paramecium tetraurelia.</title>
        <authorList>
            <consortium name="Genoscope"/>
            <person name="Aury J.-M."/>
            <person name="Jaillon O."/>
            <person name="Duret L."/>
            <person name="Noel B."/>
            <person name="Jubin C."/>
            <person name="Porcel B.M."/>
            <person name="Segurens B."/>
            <person name="Daubin V."/>
            <person name="Anthouard V."/>
            <person name="Aiach N."/>
            <person name="Arnaiz O."/>
            <person name="Billaut A."/>
            <person name="Beisson J."/>
            <person name="Blanc I."/>
            <person name="Bouhouche K."/>
            <person name="Camara F."/>
            <person name="Duharcourt S."/>
            <person name="Guigo R."/>
            <person name="Gogendeau D."/>
            <person name="Katinka M."/>
            <person name="Keller A.-M."/>
            <person name="Kissmehl R."/>
            <person name="Klotz C."/>
            <person name="Koll F."/>
            <person name="Le Moue A."/>
            <person name="Lepere C."/>
            <person name="Malinsky S."/>
            <person name="Nowacki M."/>
            <person name="Nowak J.K."/>
            <person name="Plattner H."/>
            <person name="Poulain J."/>
            <person name="Ruiz F."/>
            <person name="Serrano V."/>
            <person name="Zagulski M."/>
            <person name="Dessen P."/>
            <person name="Betermier M."/>
            <person name="Weissenbach J."/>
            <person name="Scarpelli C."/>
            <person name="Schachter V."/>
            <person name="Sperling L."/>
            <person name="Meyer E."/>
            <person name="Cohen J."/>
            <person name="Wincker P."/>
        </authorList>
    </citation>
    <scope>NUCLEOTIDE SEQUENCE [LARGE SCALE GENOMIC DNA]</scope>
    <source>
        <strain evidence="1 2">Stock d4-2</strain>
    </source>
</reference>
<keyword evidence="2" id="KW-1185">Reference proteome</keyword>
<dbReference type="InParanoid" id="A0DB47"/>
<evidence type="ECO:0000313" key="2">
    <source>
        <dbReference type="Proteomes" id="UP000000600"/>
    </source>
</evidence>
<accession>A0DB47</accession>
<dbReference type="RefSeq" id="XP_001447661.1">
    <property type="nucleotide sequence ID" value="XM_001447624.2"/>
</dbReference>
<gene>
    <name evidence="1" type="ORF">GSPATT00015158001</name>
</gene>
<dbReference type="OMA" id="KKNVCTY"/>
<proteinExistence type="predicted"/>
<dbReference type="Proteomes" id="UP000000600">
    <property type="component" value="Unassembled WGS sequence"/>
</dbReference>
<sequence>MSVNKNQLVKNDIVANRLKEQAEAVNKYAVKQKKHVYGIPFTFYLGNSKTDDTTKYGHKTIQDLINFVNKKKAEQPKGELQNQPQSSPNFFAFESSDSQNMLSHSILLKDVRTVYMKDISSVNMAYIHLFGKKNVCTYYINKTQITVEELIQQFNQDPANKDCMIDTRTDKYGIGSRLEPGMQINDNIMKSLVSNYVEDGEGLIRILPY</sequence>
<dbReference type="GeneID" id="5033446"/>
<dbReference type="KEGG" id="ptm:GSPATT00015158001"/>